<gene>
    <name evidence="4" type="ORF">CWC05_11945</name>
    <name evidence="3" type="ORF">TW72_01095</name>
</gene>
<comment type="caution">
    <text evidence="3">The sequence shown here is derived from an EMBL/GenBank/DDBJ whole genome shotgun (WGS) entry which is preliminary data.</text>
</comment>
<sequence>MKKLSVLALSLMLAACQNTQAPAPAEPQTNTEPKEQVVEVVKPEITQLTVNTTPSDSRVRIMNIRPKYHDGIELQPGEYEVEVSKPGYETFREWVMVENNTVIDIEIKQL</sequence>
<organism evidence="3 5">
    <name type="scientific">Pseudoalteromonas ruthenica</name>
    <dbReference type="NCBI Taxonomy" id="151081"/>
    <lineage>
        <taxon>Bacteria</taxon>
        <taxon>Pseudomonadati</taxon>
        <taxon>Pseudomonadota</taxon>
        <taxon>Gammaproteobacteria</taxon>
        <taxon>Alteromonadales</taxon>
        <taxon>Pseudoalteromonadaceae</taxon>
        <taxon>Pseudoalteromonas</taxon>
    </lineage>
</organism>
<evidence type="ECO:0000259" key="2">
    <source>
        <dbReference type="Pfam" id="PF08308"/>
    </source>
</evidence>
<evidence type="ECO:0000313" key="5">
    <source>
        <dbReference type="Proteomes" id="UP000033664"/>
    </source>
</evidence>
<evidence type="ECO:0000313" key="6">
    <source>
        <dbReference type="Proteomes" id="UP000305874"/>
    </source>
</evidence>
<dbReference type="Proteomes" id="UP000033664">
    <property type="component" value="Unassembled WGS sequence"/>
</dbReference>
<accession>A0A0F4Q4I1</accession>
<evidence type="ECO:0000256" key="1">
    <source>
        <dbReference type="SAM" id="SignalP"/>
    </source>
</evidence>
<evidence type="ECO:0000313" key="3">
    <source>
        <dbReference type="EMBL" id="KJZ02290.1"/>
    </source>
</evidence>
<keyword evidence="1" id="KW-0732">Signal</keyword>
<dbReference type="EMBL" id="JXXZ01000001">
    <property type="protein sequence ID" value="KJZ02290.1"/>
    <property type="molecule type" value="Genomic_DNA"/>
</dbReference>
<reference evidence="6" key="3">
    <citation type="submission" date="2019-06" db="EMBL/GenBank/DDBJ databases">
        <title>Co-occurence of chitin degradation, pigmentation and bioactivity in marine Pseudoalteromonas.</title>
        <authorList>
            <person name="Sonnenschein E.C."/>
            <person name="Bech P.K."/>
        </authorList>
    </citation>
    <scope>NUCLEOTIDE SEQUENCE [LARGE SCALE GENOMIC DNA]</scope>
    <source>
        <strain evidence="6">S2897</strain>
    </source>
</reference>
<keyword evidence="5" id="KW-1185">Reference proteome</keyword>
<dbReference type="AlphaFoldDB" id="A0A0F4Q4I1"/>
<dbReference type="Pfam" id="PF08308">
    <property type="entry name" value="PEGA"/>
    <property type="match status" value="1"/>
</dbReference>
<dbReference type="OrthoDB" id="6126039at2"/>
<dbReference type="STRING" id="151081.TW72_01095"/>
<reference evidence="4 6" key="2">
    <citation type="submission" date="2017-12" db="EMBL/GenBank/DDBJ databases">
        <authorList>
            <person name="Paulsen S."/>
            <person name="Gram L.K."/>
        </authorList>
    </citation>
    <scope>NUCLEOTIDE SEQUENCE [LARGE SCALE GENOMIC DNA]</scope>
    <source>
        <strain evidence="4 6">S2897</strain>
    </source>
</reference>
<dbReference type="EMBL" id="PNCG01000011">
    <property type="protein sequence ID" value="TMP86721.1"/>
    <property type="molecule type" value="Genomic_DNA"/>
</dbReference>
<dbReference type="Gene3D" id="2.60.40.1120">
    <property type="entry name" value="Carboxypeptidase-like, regulatory domain"/>
    <property type="match status" value="1"/>
</dbReference>
<protein>
    <submittedName>
        <fullName evidence="4">PEGA domain-containing protein</fullName>
    </submittedName>
</protein>
<dbReference type="Proteomes" id="UP000305874">
    <property type="component" value="Unassembled WGS sequence"/>
</dbReference>
<dbReference type="PROSITE" id="PS51257">
    <property type="entry name" value="PROKAR_LIPOPROTEIN"/>
    <property type="match status" value="1"/>
</dbReference>
<dbReference type="PATRIC" id="fig|151081.8.peg.1397"/>
<reference evidence="3 5" key="1">
    <citation type="journal article" date="2015" name="BMC Genomics">
        <title>Genome mining reveals unlocked bioactive potential of marine Gram-negative bacteria.</title>
        <authorList>
            <person name="Machado H."/>
            <person name="Sonnenschein E.C."/>
            <person name="Melchiorsen J."/>
            <person name="Gram L."/>
        </authorList>
    </citation>
    <scope>NUCLEOTIDE SEQUENCE [LARGE SCALE GENOMIC DNA]</scope>
    <source>
        <strain evidence="3 5">S3137</strain>
    </source>
</reference>
<evidence type="ECO:0000313" key="4">
    <source>
        <dbReference type="EMBL" id="TMP86721.1"/>
    </source>
</evidence>
<feature type="chain" id="PRO_5033716411" evidence="1">
    <location>
        <begin position="22"/>
        <end position="110"/>
    </location>
</feature>
<proteinExistence type="predicted"/>
<dbReference type="RefSeq" id="WP_022944452.1">
    <property type="nucleotide sequence ID" value="NZ_CP023397.1"/>
</dbReference>
<feature type="domain" description="PEGA" evidence="2">
    <location>
        <begin position="47"/>
        <end position="107"/>
    </location>
</feature>
<dbReference type="InterPro" id="IPR013229">
    <property type="entry name" value="PEGA"/>
</dbReference>
<feature type="signal peptide" evidence="1">
    <location>
        <begin position="1"/>
        <end position="21"/>
    </location>
</feature>
<reference evidence="4" key="4">
    <citation type="submission" date="2019-09" db="EMBL/GenBank/DDBJ databases">
        <title>Co-occurence of chitin degradation, pigmentation and bioactivity in marine Pseudoalteromonas.</title>
        <authorList>
            <person name="Sonnenschein E.C."/>
            <person name="Bech P.K."/>
        </authorList>
    </citation>
    <scope>NUCLEOTIDE SEQUENCE</scope>
    <source>
        <strain evidence="4">S2897</strain>
    </source>
</reference>
<name>A0A0F4Q4I1_9GAMM</name>
<dbReference type="eggNOG" id="COG1262">
    <property type="taxonomic scope" value="Bacteria"/>
</dbReference>
<dbReference type="GeneID" id="58227081"/>